<evidence type="ECO:0000313" key="2">
    <source>
        <dbReference type="Proteomes" id="UP001497382"/>
    </source>
</evidence>
<sequence length="92" mass="10288">TSSTHIHFKLIGSALCTRNGAVDLPNSCSDAISINKMRLRTRYERNFEEFVVGLILLQYQRTENISTLTCSYIDIFTGNGANNVSCDTSIYC</sequence>
<dbReference type="EMBL" id="CAXIEN010000033">
    <property type="protein sequence ID" value="CAL1268404.1"/>
    <property type="molecule type" value="Genomic_DNA"/>
</dbReference>
<reference evidence="1 2" key="1">
    <citation type="submission" date="2024-04" db="EMBL/GenBank/DDBJ databases">
        <authorList>
            <person name="Rising A."/>
            <person name="Reimegard J."/>
            <person name="Sonavane S."/>
            <person name="Akerstrom W."/>
            <person name="Nylinder S."/>
            <person name="Hedman E."/>
            <person name="Kallberg Y."/>
        </authorList>
    </citation>
    <scope>NUCLEOTIDE SEQUENCE [LARGE SCALE GENOMIC DNA]</scope>
</reference>
<dbReference type="AlphaFoldDB" id="A0AAV1ZAC7"/>
<gene>
    <name evidence="1" type="ORF">LARSCL_LOCUS4149</name>
</gene>
<proteinExistence type="predicted"/>
<comment type="caution">
    <text evidence="1">The sequence shown here is derived from an EMBL/GenBank/DDBJ whole genome shotgun (WGS) entry which is preliminary data.</text>
</comment>
<feature type="non-terminal residue" evidence="1">
    <location>
        <position position="1"/>
    </location>
</feature>
<accession>A0AAV1ZAC7</accession>
<name>A0AAV1ZAC7_9ARAC</name>
<keyword evidence="2" id="KW-1185">Reference proteome</keyword>
<evidence type="ECO:0000313" key="1">
    <source>
        <dbReference type="EMBL" id="CAL1268404.1"/>
    </source>
</evidence>
<protein>
    <submittedName>
        <fullName evidence="1">Uncharacterized protein</fullName>
    </submittedName>
</protein>
<dbReference type="Proteomes" id="UP001497382">
    <property type="component" value="Unassembled WGS sequence"/>
</dbReference>
<organism evidence="1 2">
    <name type="scientific">Larinioides sclopetarius</name>
    <dbReference type="NCBI Taxonomy" id="280406"/>
    <lineage>
        <taxon>Eukaryota</taxon>
        <taxon>Metazoa</taxon>
        <taxon>Ecdysozoa</taxon>
        <taxon>Arthropoda</taxon>
        <taxon>Chelicerata</taxon>
        <taxon>Arachnida</taxon>
        <taxon>Araneae</taxon>
        <taxon>Araneomorphae</taxon>
        <taxon>Entelegynae</taxon>
        <taxon>Araneoidea</taxon>
        <taxon>Araneidae</taxon>
        <taxon>Larinioides</taxon>
    </lineage>
</organism>